<keyword evidence="8" id="KW-1185">Reference proteome</keyword>
<dbReference type="InterPro" id="IPR050762">
    <property type="entry name" value="HD-ZIP_Homeobox_LZ_Class_II"/>
</dbReference>
<gene>
    <name evidence="7" type="ORF">LTRI10_LOCUS53207</name>
</gene>
<feature type="region of interest" description="Disordered" evidence="5">
    <location>
        <begin position="58"/>
        <end position="81"/>
    </location>
</feature>
<dbReference type="SMART" id="SM00340">
    <property type="entry name" value="HALZ"/>
    <property type="match status" value="1"/>
</dbReference>
<evidence type="ECO:0000259" key="6">
    <source>
        <dbReference type="SMART" id="SM00340"/>
    </source>
</evidence>
<evidence type="ECO:0000313" key="8">
    <source>
        <dbReference type="Proteomes" id="UP001497516"/>
    </source>
</evidence>
<keyword evidence="4" id="KW-0175">Coiled coil</keyword>
<dbReference type="PANTHER" id="PTHR45714:SF16">
    <property type="entry name" value="HOMEOBOX-LEUCINE ZIPPER PROTEIN HAT2"/>
    <property type="match status" value="1"/>
</dbReference>
<dbReference type="AlphaFoldDB" id="A0AAV2GTA6"/>
<evidence type="ECO:0000256" key="3">
    <source>
        <dbReference type="ARBA" id="ARBA00023163"/>
    </source>
</evidence>
<feature type="compositionally biased region" description="Low complexity" evidence="5">
    <location>
        <begin position="62"/>
        <end position="81"/>
    </location>
</feature>
<sequence length="81" mass="9290">MHCRTKLKQTEVDCEFLKIRCESLSNENRRLKTELRYGRNVDSCPRALMTTTCQSCQKRNVSSSGTSSSGGQPYDKQQQQQ</sequence>
<reference evidence="7 8" key="1">
    <citation type="submission" date="2024-04" db="EMBL/GenBank/DDBJ databases">
        <authorList>
            <person name="Fracassetti M."/>
        </authorList>
    </citation>
    <scope>NUCLEOTIDE SEQUENCE [LARGE SCALE GENOMIC DNA]</scope>
</reference>
<evidence type="ECO:0000256" key="2">
    <source>
        <dbReference type="ARBA" id="ARBA00023015"/>
    </source>
</evidence>
<proteinExistence type="predicted"/>
<comment type="subcellular location">
    <subcellularLocation>
        <location evidence="1">Nucleus</location>
    </subcellularLocation>
</comment>
<dbReference type="EMBL" id="OZ034822">
    <property type="protein sequence ID" value="CAL1414018.1"/>
    <property type="molecule type" value="Genomic_DNA"/>
</dbReference>
<dbReference type="GO" id="GO:0043565">
    <property type="term" value="F:sequence-specific DNA binding"/>
    <property type="evidence" value="ECO:0007669"/>
    <property type="project" value="InterPro"/>
</dbReference>
<keyword evidence="2" id="KW-0805">Transcription regulation</keyword>
<dbReference type="PANTHER" id="PTHR45714">
    <property type="entry name" value="HOMEOBOX-LEUCINE ZIPPER PROTEIN HAT14"/>
    <property type="match status" value="1"/>
</dbReference>
<accession>A0AAV2GTA6</accession>
<evidence type="ECO:0000256" key="5">
    <source>
        <dbReference type="SAM" id="MobiDB-lite"/>
    </source>
</evidence>
<dbReference type="GO" id="GO:0005634">
    <property type="term" value="C:nucleus"/>
    <property type="evidence" value="ECO:0007669"/>
    <property type="project" value="UniProtKB-SubCell"/>
</dbReference>
<organism evidence="7 8">
    <name type="scientific">Linum trigynum</name>
    <dbReference type="NCBI Taxonomy" id="586398"/>
    <lineage>
        <taxon>Eukaryota</taxon>
        <taxon>Viridiplantae</taxon>
        <taxon>Streptophyta</taxon>
        <taxon>Embryophyta</taxon>
        <taxon>Tracheophyta</taxon>
        <taxon>Spermatophyta</taxon>
        <taxon>Magnoliopsida</taxon>
        <taxon>eudicotyledons</taxon>
        <taxon>Gunneridae</taxon>
        <taxon>Pentapetalae</taxon>
        <taxon>rosids</taxon>
        <taxon>fabids</taxon>
        <taxon>Malpighiales</taxon>
        <taxon>Linaceae</taxon>
        <taxon>Linum</taxon>
    </lineage>
</organism>
<dbReference type="Pfam" id="PF02183">
    <property type="entry name" value="HALZ"/>
    <property type="match status" value="1"/>
</dbReference>
<feature type="coiled-coil region" evidence="4">
    <location>
        <begin position="7"/>
        <end position="34"/>
    </location>
</feature>
<evidence type="ECO:0000256" key="1">
    <source>
        <dbReference type="ARBA" id="ARBA00004123"/>
    </source>
</evidence>
<feature type="domain" description="Leucine zipper homeobox-associated" evidence="6">
    <location>
        <begin position="8"/>
        <end position="51"/>
    </location>
</feature>
<dbReference type="Proteomes" id="UP001497516">
    <property type="component" value="Chromosome 9"/>
</dbReference>
<protein>
    <recommendedName>
        <fullName evidence="6">Leucine zipper homeobox-associated domain-containing protein</fullName>
    </recommendedName>
</protein>
<evidence type="ECO:0000256" key="4">
    <source>
        <dbReference type="SAM" id="Coils"/>
    </source>
</evidence>
<keyword evidence="3" id="KW-0804">Transcription</keyword>
<dbReference type="GO" id="GO:0006355">
    <property type="term" value="P:regulation of DNA-templated transcription"/>
    <property type="evidence" value="ECO:0007669"/>
    <property type="project" value="InterPro"/>
</dbReference>
<dbReference type="InterPro" id="IPR003106">
    <property type="entry name" value="Leu_zip_homeo"/>
</dbReference>
<evidence type="ECO:0000313" key="7">
    <source>
        <dbReference type="EMBL" id="CAL1414018.1"/>
    </source>
</evidence>
<name>A0AAV2GTA6_9ROSI</name>